<protein>
    <submittedName>
        <fullName evidence="3">DUF11 domain-containing protein</fullName>
    </submittedName>
</protein>
<dbReference type="EMBL" id="QYYA01000002">
    <property type="protein sequence ID" value="RJG17932.1"/>
    <property type="molecule type" value="Genomic_DNA"/>
</dbReference>
<evidence type="ECO:0000313" key="4">
    <source>
        <dbReference type="Proteomes" id="UP000283734"/>
    </source>
</evidence>
<dbReference type="NCBIfam" id="TIGR01451">
    <property type="entry name" value="B_ant_repeat"/>
    <property type="match status" value="1"/>
</dbReference>
<dbReference type="InterPro" id="IPR001434">
    <property type="entry name" value="OmcB-like_DUF11"/>
</dbReference>
<organism evidence="3 4">
    <name type="scientific">Alcanivorax profundi</name>
    <dbReference type="NCBI Taxonomy" id="2338368"/>
    <lineage>
        <taxon>Bacteria</taxon>
        <taxon>Pseudomonadati</taxon>
        <taxon>Pseudomonadota</taxon>
        <taxon>Gammaproteobacteria</taxon>
        <taxon>Oceanospirillales</taxon>
        <taxon>Alcanivoracaceae</taxon>
        <taxon>Alcanivorax</taxon>
    </lineage>
</organism>
<dbReference type="AlphaFoldDB" id="A0A418XY24"/>
<gene>
    <name evidence="3" type="ORF">D4A39_05415</name>
</gene>
<dbReference type="Pfam" id="PF01345">
    <property type="entry name" value="DUF11"/>
    <property type="match status" value="1"/>
</dbReference>
<accession>A0A418XY24</accession>
<dbReference type="InterPro" id="IPR047589">
    <property type="entry name" value="DUF11_rpt"/>
</dbReference>
<proteinExistence type="predicted"/>
<dbReference type="OrthoDB" id="28777at2"/>
<reference evidence="3 4" key="1">
    <citation type="submission" date="2018-09" db="EMBL/GenBank/DDBJ databases">
        <title>Alcanivorax profundi sp. nov., isolated from 1000 m-depth seawater of the Mariana Trench.</title>
        <authorList>
            <person name="Liu J."/>
        </authorList>
    </citation>
    <scope>NUCLEOTIDE SEQUENCE [LARGE SCALE GENOMIC DNA]</scope>
    <source>
        <strain evidence="3 4">MTEO17</strain>
    </source>
</reference>
<keyword evidence="4" id="KW-1185">Reference proteome</keyword>
<evidence type="ECO:0000313" key="3">
    <source>
        <dbReference type="EMBL" id="RJG17932.1"/>
    </source>
</evidence>
<name>A0A418XY24_9GAMM</name>
<feature type="signal peptide" evidence="1">
    <location>
        <begin position="1"/>
        <end position="32"/>
    </location>
</feature>
<comment type="caution">
    <text evidence="3">The sequence shown here is derived from an EMBL/GenBank/DDBJ whole genome shotgun (WGS) entry which is preliminary data.</text>
</comment>
<sequence>MKHAFNKGVLSSKMAASLVSGGLLFAAGQAWALTEAGTDIKNKATVTYEDANGNSYSAQSNEAVVTVAEVYAGTLRNDGNKAGAPGETVYFSHSLKNTGNARDTFVLSGRTGGATGAISYDVYLDANGNGQPDAGENIVTQVDLDPDQQVELILAVPVPSGTAAGTIIDATLLAQSTQGDGVYAAADGGLVQDIGTNGDAGTYDADGDGTADGNDTNNDQVTVTTDAVLVTTKSASVNTSTNTITYTLTVKNNGGRAATDVNIFDAVPANATFVDITSVNGLLAANGDTYEDNTGTDQSIPADATTMYAPGSLATIDEPAGVDLDGDGTTGETGIPGVLLTDASLGVNTTVSIVYQVSFDPTAPAGTEIKNTFAAQGNLDNDAGTTEDAVSSNTVTTVIGQIYAVDANDTEDATDGTDDDIYTVPSAASGAVVDFKHTITNNGNGVDVFELSAANDATTPFPAGTTFTFWNAAGTVQITDTNGDGNPDTGELDPAEALNITVKADLPASASGVGPYQFNLTATSAGDNGQSDTTAGVLSTINAAAVDIANTANATGMGDSAVDADANTGTPTTTNTAAAGAVTSFNLYVANESGNAQSYTLGGTVPAGWSVQFVDVGVDTDGNGTVDNTSNAGDVVTATPNLPAGAVYHYTANVTVSSNVAQARADYTGGDAVNTNDSDGDYPVTFTVTSPSDSNINDSKLDAVDVVADRDLSITPDGANQVQPGGNVDYPHVLSNDGNSTETVELSATNSEAGFTNTTQLFVDTNNDGTPDAYRELSQLAGLATAGQLWVRDQAGNPVQIGVADADNDNLPELTLEAGEKVEVLVTVFAPANASQGTQDTLSLSATNEDATAGAAASATANDVTEVILGQVRLNKLAGVDADCSCNAGTPDWTPDTPFAATQTTQVEPGQCVIWDLTATNEGAATAKNVTITDETTPYTTFLVANDSVRNSDSNTVANSGTAPVVEWVIGDLAAGDSANAQFCVQVN</sequence>
<feature type="chain" id="PRO_5019417005" evidence="1">
    <location>
        <begin position="33"/>
        <end position="988"/>
    </location>
</feature>
<dbReference type="InterPro" id="IPR051172">
    <property type="entry name" value="Chlamydia_OmcB"/>
</dbReference>
<keyword evidence="1" id="KW-0732">Signal</keyword>
<evidence type="ECO:0000259" key="2">
    <source>
        <dbReference type="Pfam" id="PF01345"/>
    </source>
</evidence>
<dbReference type="PANTHER" id="PTHR34819">
    <property type="entry name" value="LARGE CYSTEINE-RICH PERIPLASMIC PROTEIN OMCB"/>
    <property type="match status" value="1"/>
</dbReference>
<evidence type="ECO:0000256" key="1">
    <source>
        <dbReference type="SAM" id="SignalP"/>
    </source>
</evidence>
<feature type="domain" description="DUF11" evidence="2">
    <location>
        <begin position="903"/>
        <end position="987"/>
    </location>
</feature>
<dbReference type="RefSeq" id="WP_022985247.1">
    <property type="nucleotide sequence ID" value="NZ_CAXGPP010000008.1"/>
</dbReference>
<dbReference type="Proteomes" id="UP000283734">
    <property type="component" value="Unassembled WGS sequence"/>
</dbReference>